<dbReference type="Proteomes" id="UP000248311">
    <property type="component" value="Unassembled WGS sequence"/>
</dbReference>
<protein>
    <submittedName>
        <fullName evidence="1">Uncharacterized protein</fullName>
    </submittedName>
</protein>
<organism evidence="1 2">
    <name type="scientific">Pseudoroseicyclus aestuarii</name>
    <dbReference type="NCBI Taxonomy" id="1795041"/>
    <lineage>
        <taxon>Bacteria</taxon>
        <taxon>Pseudomonadati</taxon>
        <taxon>Pseudomonadota</taxon>
        <taxon>Alphaproteobacteria</taxon>
        <taxon>Rhodobacterales</taxon>
        <taxon>Paracoccaceae</taxon>
        <taxon>Pseudoroseicyclus</taxon>
    </lineage>
</organism>
<gene>
    <name evidence="1" type="ORF">DFP88_11116</name>
</gene>
<accession>A0A318SM74</accession>
<proteinExistence type="predicted"/>
<evidence type="ECO:0000313" key="2">
    <source>
        <dbReference type="Proteomes" id="UP000248311"/>
    </source>
</evidence>
<name>A0A318SM74_9RHOB</name>
<keyword evidence="2" id="KW-1185">Reference proteome</keyword>
<dbReference type="OrthoDB" id="7875432at2"/>
<dbReference type="AlphaFoldDB" id="A0A318SM74"/>
<dbReference type="RefSeq" id="WP_146227540.1">
    <property type="nucleotide sequence ID" value="NZ_QJTE01000011.1"/>
</dbReference>
<comment type="caution">
    <text evidence="1">The sequence shown here is derived from an EMBL/GenBank/DDBJ whole genome shotgun (WGS) entry which is preliminary data.</text>
</comment>
<dbReference type="EMBL" id="QJTE01000011">
    <property type="protein sequence ID" value="PYE80806.1"/>
    <property type="molecule type" value="Genomic_DNA"/>
</dbReference>
<reference evidence="1 2" key="1">
    <citation type="submission" date="2018-06" db="EMBL/GenBank/DDBJ databases">
        <title>Genomic Encyclopedia of Type Strains, Phase III (KMG-III): the genomes of soil and plant-associated and newly described type strains.</title>
        <authorList>
            <person name="Whitman W."/>
        </authorList>
    </citation>
    <scope>NUCLEOTIDE SEQUENCE [LARGE SCALE GENOMIC DNA]</scope>
    <source>
        <strain evidence="1 2">CECT 9025</strain>
    </source>
</reference>
<sequence>MRVERDAARVAAAEARAAVARQEGRRVIVNDECRRRIVAVVDEAAQLNLAGAAAGDLLTASQVIVYKAGLAWITAMRGVAEAMKEPGDNRDPSDDAHWPAPSAEVVALAGAF</sequence>
<evidence type="ECO:0000313" key="1">
    <source>
        <dbReference type="EMBL" id="PYE80806.1"/>
    </source>
</evidence>